<dbReference type="EMBL" id="QMQV01000119">
    <property type="protein sequence ID" value="RLE47563.1"/>
    <property type="molecule type" value="Genomic_DNA"/>
</dbReference>
<dbReference type="PIRSF" id="PIRSF000887">
    <property type="entry name" value="Pesterase_MJ0037"/>
    <property type="match status" value="1"/>
</dbReference>
<dbReference type="InterPro" id="IPR004376">
    <property type="entry name" value="Pesterase_MJ0037"/>
</dbReference>
<name>A0A497ELB8_9CREN</name>
<organism evidence="2 3">
    <name type="scientific">Thermoproteota archaeon</name>
    <dbReference type="NCBI Taxonomy" id="2056631"/>
    <lineage>
        <taxon>Archaea</taxon>
        <taxon>Thermoproteota</taxon>
    </lineage>
</organism>
<dbReference type="InterPro" id="IPR004843">
    <property type="entry name" value="Calcineurin-like_PHP"/>
</dbReference>
<evidence type="ECO:0000259" key="1">
    <source>
        <dbReference type="Pfam" id="PF00149"/>
    </source>
</evidence>
<reference evidence="2 3" key="1">
    <citation type="submission" date="2018-06" db="EMBL/GenBank/DDBJ databases">
        <title>Extensive metabolic versatility and redundancy in microbially diverse, dynamic hydrothermal sediments.</title>
        <authorList>
            <person name="Dombrowski N."/>
            <person name="Teske A."/>
            <person name="Baker B.J."/>
        </authorList>
    </citation>
    <scope>NUCLEOTIDE SEQUENCE [LARGE SCALE GENOMIC DNA]</scope>
    <source>
        <strain evidence="2">B66_G16</strain>
    </source>
</reference>
<dbReference type="GO" id="GO:0016787">
    <property type="term" value="F:hydrolase activity"/>
    <property type="evidence" value="ECO:0007669"/>
    <property type="project" value="InterPro"/>
</dbReference>
<evidence type="ECO:0000313" key="2">
    <source>
        <dbReference type="EMBL" id="RLE47563.1"/>
    </source>
</evidence>
<dbReference type="Proteomes" id="UP000278475">
    <property type="component" value="Unassembled WGS sequence"/>
</dbReference>
<dbReference type="InterPro" id="IPR029052">
    <property type="entry name" value="Metallo-depent_PP-like"/>
</dbReference>
<accession>A0A497ELB8</accession>
<dbReference type="AlphaFoldDB" id="A0A497ELB8"/>
<dbReference type="PANTHER" id="PTHR39323">
    <property type="entry name" value="BLR1149 PROTEIN"/>
    <property type="match status" value="1"/>
</dbReference>
<feature type="domain" description="Calcineurin-like phosphoesterase" evidence="1">
    <location>
        <begin position="24"/>
        <end position="169"/>
    </location>
</feature>
<dbReference type="NCBIfam" id="TIGR00024">
    <property type="entry name" value="SbcD_rel_arch"/>
    <property type="match status" value="1"/>
</dbReference>
<sequence length="244" mass="27449">MEILKGLATVNAYPALYLEKYNAVIVADLHIGFEAALEKDGIHIPVSMYPKMKAQLTSLLDETKAERVIFLGDVKHEFGEPSVQEWVEVKDLLGWLMERGVSVDVVRGNHDNYIIRILKKYDNVTLHDPVMFLEDIMLAHGHKSFEIPSEVRVVILAHEHPAISVKDKSGAKYKFKCFLVGKYKEVDLVVIPSFSPLAVGVSINEAPKEELLTPMLHEVDLGEFTPIVVEKDVGAFKFPPLKFL</sequence>
<gene>
    <name evidence="2" type="ORF">DRJ31_08660</name>
</gene>
<dbReference type="SUPFAM" id="SSF56300">
    <property type="entry name" value="Metallo-dependent phosphatases"/>
    <property type="match status" value="1"/>
</dbReference>
<evidence type="ECO:0000313" key="3">
    <source>
        <dbReference type="Proteomes" id="UP000278475"/>
    </source>
</evidence>
<dbReference type="InterPro" id="IPR024173">
    <property type="entry name" value="Pesterase_MJ0037-like"/>
</dbReference>
<dbReference type="PANTHER" id="PTHR39323:SF1">
    <property type="entry name" value="BLR1149 PROTEIN"/>
    <property type="match status" value="1"/>
</dbReference>
<dbReference type="Gene3D" id="3.60.21.10">
    <property type="match status" value="1"/>
</dbReference>
<dbReference type="Pfam" id="PF00149">
    <property type="entry name" value="Metallophos"/>
    <property type="match status" value="1"/>
</dbReference>
<protein>
    <recommendedName>
        <fullName evidence="1">Calcineurin-like phosphoesterase domain-containing protein</fullName>
    </recommendedName>
</protein>
<comment type="caution">
    <text evidence="2">The sequence shown here is derived from an EMBL/GenBank/DDBJ whole genome shotgun (WGS) entry which is preliminary data.</text>
</comment>
<proteinExistence type="predicted"/>
<dbReference type="CDD" id="cd07391">
    <property type="entry name" value="MPP_PF1019"/>
    <property type="match status" value="1"/>
</dbReference>